<protein>
    <recommendedName>
        <fullName evidence="3">Phage protein Gp19/Gp15/Gp42</fullName>
    </recommendedName>
</protein>
<evidence type="ECO:0000313" key="2">
    <source>
        <dbReference type="Proteomes" id="UP000234560"/>
    </source>
</evidence>
<accession>A0AAF0YW14</accession>
<organism evidence="1 2">
    <name type="scientific">Corynebacterium pyruviciproducens</name>
    <dbReference type="NCBI Taxonomy" id="598660"/>
    <lineage>
        <taxon>Bacteria</taxon>
        <taxon>Bacillati</taxon>
        <taxon>Actinomycetota</taxon>
        <taxon>Actinomycetes</taxon>
        <taxon>Mycobacteriales</taxon>
        <taxon>Corynebacteriaceae</taxon>
        <taxon>Corynebacterium</taxon>
    </lineage>
</organism>
<dbReference type="AlphaFoldDB" id="A0AAF0YW14"/>
<evidence type="ECO:0008006" key="3">
    <source>
        <dbReference type="Google" id="ProtNLM"/>
    </source>
</evidence>
<evidence type="ECO:0000313" key="1">
    <source>
        <dbReference type="EMBL" id="WOT02566.1"/>
    </source>
</evidence>
<dbReference type="EMBL" id="CP136958">
    <property type="protein sequence ID" value="WOT02566.1"/>
    <property type="molecule type" value="Genomic_DNA"/>
</dbReference>
<dbReference type="Proteomes" id="UP000234560">
    <property type="component" value="Chromosome"/>
</dbReference>
<dbReference type="RefSeq" id="WP_101679362.1">
    <property type="nucleotide sequence ID" value="NZ_CAUPGZ010000019.1"/>
</dbReference>
<name>A0AAF0YW14_9CORY</name>
<proteinExistence type="predicted"/>
<dbReference type="KEGG" id="cpyr:CYJ47_01985"/>
<gene>
    <name evidence="1" type="ORF">CYJ47_01985</name>
</gene>
<reference evidence="1" key="2">
    <citation type="submission" date="2023-10" db="EMBL/GenBank/DDBJ databases">
        <authorList>
            <person name="Choi B."/>
        </authorList>
    </citation>
    <scope>NUCLEOTIDE SEQUENCE</scope>
    <source>
        <strain evidence="1">UMB0763</strain>
    </source>
</reference>
<sequence length="140" mass="15757">MAMWLKDNLEDIWPDVAGADLTYATRMVERAEKIIQARFPTLETRVKDGQLDAAVVAGVVEDMVTRVLDRRSRGGLDKLSYPEVQMEWSDSGGLGSGSLLYLTTDELVLLSPPVSEGAFSIRPRRSSPPHYGEGQRWYRW</sequence>
<reference evidence="1" key="1">
    <citation type="submission" date="2017-12" db="EMBL/GenBank/DDBJ databases">
        <authorList>
            <person name="Thomas-White K."/>
            <person name="Wolfe A.J."/>
        </authorList>
    </citation>
    <scope>NUCLEOTIDE SEQUENCE</scope>
    <source>
        <strain evidence="1">UMB0763</strain>
    </source>
</reference>